<reference evidence="2 3" key="1">
    <citation type="submission" date="2018-08" db="EMBL/GenBank/DDBJ databases">
        <title>Genome and evolution of the arbuscular mycorrhizal fungus Diversispora epigaea (formerly Glomus versiforme) and its bacterial endosymbionts.</title>
        <authorList>
            <person name="Sun X."/>
            <person name="Fei Z."/>
            <person name="Harrison M."/>
        </authorList>
    </citation>
    <scope>NUCLEOTIDE SEQUENCE [LARGE SCALE GENOMIC DNA]</scope>
    <source>
        <strain evidence="2 3">IT104</strain>
    </source>
</reference>
<protein>
    <submittedName>
        <fullName evidence="2">Uncharacterized protein</fullName>
    </submittedName>
</protein>
<evidence type="ECO:0000313" key="2">
    <source>
        <dbReference type="EMBL" id="RHZ58963.1"/>
    </source>
</evidence>
<dbReference type="STRING" id="1348612.A0A397HC39"/>
<feature type="coiled-coil region" evidence="1">
    <location>
        <begin position="176"/>
        <end position="207"/>
    </location>
</feature>
<keyword evidence="1" id="KW-0175">Coiled coil</keyword>
<keyword evidence="3" id="KW-1185">Reference proteome</keyword>
<name>A0A397HC39_9GLOM</name>
<accession>A0A397HC39</accession>
<sequence>MNKSQWYENMLLSNTSFKLYLQANRSHLILDTSSILQVLDMHSEFQDISHNPNGGYYYIKIEEEKIWILILPGYTIFINIKNNIYKLFIDISEKENKIIFSWIDFGKDSSLSNIVVSNVKSDKFQSFMEYINLHGKISILNLLDINILDISKMLTMTVYEKYSHLYPNLQPIYKFQQKTEKIMKIIQKKAKRLRQELENKLSNTLIREELIITMGKTKQISYNEFMVTKQLLYNANRRIKRFKEKLKKFNKMDNEDDNNNYEEPVETYINNIIEESNLVSTVGFSVRIIITCKFCETSNEFINESFRTNFNKCFATAELVGGTNRRLLQIVMVGVIRIESGI</sequence>
<dbReference type="EMBL" id="PQFF01000332">
    <property type="protein sequence ID" value="RHZ58963.1"/>
    <property type="molecule type" value="Genomic_DNA"/>
</dbReference>
<proteinExistence type="predicted"/>
<evidence type="ECO:0000313" key="3">
    <source>
        <dbReference type="Proteomes" id="UP000266861"/>
    </source>
</evidence>
<evidence type="ECO:0000256" key="1">
    <source>
        <dbReference type="SAM" id="Coils"/>
    </source>
</evidence>
<gene>
    <name evidence="2" type="ORF">Glove_366g3</name>
</gene>
<comment type="caution">
    <text evidence="2">The sequence shown here is derived from an EMBL/GenBank/DDBJ whole genome shotgun (WGS) entry which is preliminary data.</text>
</comment>
<organism evidence="2 3">
    <name type="scientific">Diversispora epigaea</name>
    <dbReference type="NCBI Taxonomy" id="1348612"/>
    <lineage>
        <taxon>Eukaryota</taxon>
        <taxon>Fungi</taxon>
        <taxon>Fungi incertae sedis</taxon>
        <taxon>Mucoromycota</taxon>
        <taxon>Glomeromycotina</taxon>
        <taxon>Glomeromycetes</taxon>
        <taxon>Diversisporales</taxon>
        <taxon>Diversisporaceae</taxon>
        <taxon>Diversispora</taxon>
    </lineage>
</organism>
<dbReference type="Proteomes" id="UP000266861">
    <property type="component" value="Unassembled WGS sequence"/>
</dbReference>
<dbReference type="AlphaFoldDB" id="A0A397HC39"/>